<protein>
    <submittedName>
        <fullName evidence="2">Regulatory protein MgsR</fullName>
    </submittedName>
</protein>
<reference evidence="2" key="1">
    <citation type="submission" date="2019-11" db="EMBL/GenBank/DDBJ databases">
        <authorList>
            <person name="Feng L."/>
        </authorList>
    </citation>
    <scope>NUCLEOTIDE SEQUENCE</scope>
    <source>
        <strain evidence="2">CTertiumLFYP3</strain>
    </source>
</reference>
<dbReference type="CDD" id="cd03036">
    <property type="entry name" value="ArsC_like"/>
    <property type="match status" value="1"/>
</dbReference>
<proteinExistence type="inferred from homology"/>
<dbReference type="RefSeq" id="WP_156626139.1">
    <property type="nucleotide sequence ID" value="NZ_CACRTO010000017.1"/>
</dbReference>
<evidence type="ECO:0000313" key="2">
    <source>
        <dbReference type="EMBL" id="VYU17453.1"/>
    </source>
</evidence>
<dbReference type="InterPro" id="IPR006504">
    <property type="entry name" value="Tscrpt_reg_Spx/MgsR"/>
</dbReference>
<dbReference type="PANTHER" id="PTHR30041:SF8">
    <property type="entry name" value="PROTEIN YFFB"/>
    <property type="match status" value="1"/>
</dbReference>
<dbReference type="SUPFAM" id="SSF52833">
    <property type="entry name" value="Thioredoxin-like"/>
    <property type="match status" value="1"/>
</dbReference>
<dbReference type="Pfam" id="PF03960">
    <property type="entry name" value="ArsC"/>
    <property type="match status" value="1"/>
</dbReference>
<gene>
    <name evidence="2" type="primary">mgsR</name>
    <name evidence="2" type="ORF">CTLFYP3_01660</name>
</gene>
<name>A0A6N3CVG2_9CLOT</name>
<dbReference type="PROSITE" id="PS51353">
    <property type="entry name" value="ARSC"/>
    <property type="match status" value="1"/>
</dbReference>
<dbReference type="AlphaFoldDB" id="A0A6N3CVG2"/>
<dbReference type="EMBL" id="CACRTO010000017">
    <property type="protein sequence ID" value="VYU17453.1"/>
    <property type="molecule type" value="Genomic_DNA"/>
</dbReference>
<accession>A0A6N3CVG2</accession>
<dbReference type="Gene3D" id="3.40.30.10">
    <property type="entry name" value="Glutaredoxin"/>
    <property type="match status" value="1"/>
</dbReference>
<dbReference type="InterPro" id="IPR036249">
    <property type="entry name" value="Thioredoxin-like_sf"/>
</dbReference>
<sequence>MSVLFVEYPRCTTCRRAKKFLEENNVEFIDRHMVEENPSKEELKTWLDKSGLKINKFFNTSGVLYREMQLKDKVKTLSEDELLDILATNGMLVKRPILVKGDTVLVGFKEEEWIENLKK</sequence>
<comment type="similarity">
    <text evidence="1">Belongs to the ArsC family.</text>
</comment>
<dbReference type="PANTHER" id="PTHR30041">
    <property type="entry name" value="ARSENATE REDUCTASE"/>
    <property type="match status" value="1"/>
</dbReference>
<dbReference type="NCBIfam" id="TIGR01617">
    <property type="entry name" value="arsC_related"/>
    <property type="match status" value="1"/>
</dbReference>
<organism evidence="2">
    <name type="scientific">Clostridium tertium</name>
    <dbReference type="NCBI Taxonomy" id="1559"/>
    <lineage>
        <taxon>Bacteria</taxon>
        <taxon>Bacillati</taxon>
        <taxon>Bacillota</taxon>
        <taxon>Clostridia</taxon>
        <taxon>Eubacteriales</taxon>
        <taxon>Clostridiaceae</taxon>
        <taxon>Clostridium</taxon>
    </lineage>
</organism>
<evidence type="ECO:0000256" key="1">
    <source>
        <dbReference type="PROSITE-ProRule" id="PRU01282"/>
    </source>
</evidence>
<dbReference type="InterPro" id="IPR006660">
    <property type="entry name" value="Arsenate_reductase-like"/>
</dbReference>